<keyword evidence="7" id="KW-1185">Reference proteome</keyword>
<dbReference type="InterPro" id="IPR003781">
    <property type="entry name" value="CoA-bd"/>
</dbReference>
<dbReference type="GO" id="GO:0006099">
    <property type="term" value="P:tricarboxylic acid cycle"/>
    <property type="evidence" value="ECO:0007669"/>
    <property type="project" value="UniProtKB-KW"/>
</dbReference>
<dbReference type="InterPro" id="IPR013815">
    <property type="entry name" value="ATP_grasp_subdomain_1"/>
</dbReference>
<dbReference type="Pfam" id="PF19045">
    <property type="entry name" value="Ligase_CoA_2"/>
    <property type="match status" value="1"/>
</dbReference>
<proteinExistence type="predicted"/>
<dbReference type="InterPro" id="IPR000182">
    <property type="entry name" value="GNAT_dom"/>
</dbReference>
<evidence type="ECO:0000256" key="3">
    <source>
        <dbReference type="ARBA" id="ARBA00022741"/>
    </source>
</evidence>
<dbReference type="SUPFAM" id="SSF56059">
    <property type="entry name" value="Glutathione synthetase ATP-binding domain-like"/>
    <property type="match status" value="1"/>
</dbReference>
<dbReference type="SMART" id="SM00881">
    <property type="entry name" value="CoA_binding"/>
    <property type="match status" value="1"/>
</dbReference>
<dbReference type="InterPro" id="IPR016181">
    <property type="entry name" value="Acyl_CoA_acyltransferase"/>
</dbReference>
<evidence type="ECO:0000256" key="4">
    <source>
        <dbReference type="ARBA" id="ARBA00022840"/>
    </source>
</evidence>
<evidence type="ECO:0000259" key="5">
    <source>
        <dbReference type="PROSITE" id="PS51186"/>
    </source>
</evidence>
<dbReference type="Gene3D" id="3.40.50.720">
    <property type="entry name" value="NAD(P)-binding Rossmann-like Domain"/>
    <property type="match status" value="1"/>
</dbReference>
<dbReference type="PANTHER" id="PTHR43334">
    <property type="entry name" value="ACETATE--COA LIGASE [ADP-FORMING]"/>
    <property type="match status" value="1"/>
</dbReference>
<dbReference type="Gene3D" id="3.30.1490.20">
    <property type="entry name" value="ATP-grasp fold, A domain"/>
    <property type="match status" value="1"/>
</dbReference>
<dbReference type="InterPro" id="IPR051538">
    <property type="entry name" value="Acyl-CoA_Synth/Transferase"/>
</dbReference>
<dbReference type="Pfam" id="PF13549">
    <property type="entry name" value="ATP-grasp_5"/>
    <property type="match status" value="1"/>
</dbReference>
<dbReference type="GO" id="GO:0005524">
    <property type="term" value="F:ATP binding"/>
    <property type="evidence" value="ECO:0007669"/>
    <property type="project" value="UniProtKB-KW"/>
</dbReference>
<dbReference type="Pfam" id="PF13607">
    <property type="entry name" value="Succ_CoA_lig"/>
    <property type="match status" value="1"/>
</dbReference>
<evidence type="ECO:0000313" key="6">
    <source>
        <dbReference type="EMBL" id="MBB5575927.1"/>
    </source>
</evidence>
<dbReference type="SUPFAM" id="SSF52210">
    <property type="entry name" value="Succinyl-CoA synthetase domains"/>
    <property type="match status" value="2"/>
</dbReference>
<dbReference type="PROSITE" id="PS51186">
    <property type="entry name" value="GNAT"/>
    <property type="match status" value="1"/>
</dbReference>
<comment type="caution">
    <text evidence="6">The sequence shown here is derived from an EMBL/GenBank/DDBJ whole genome shotgun (WGS) entry which is preliminary data.</text>
</comment>
<keyword evidence="3" id="KW-0547">Nucleotide-binding</keyword>
<keyword evidence="4" id="KW-0067">ATP-binding</keyword>
<evidence type="ECO:0000256" key="2">
    <source>
        <dbReference type="ARBA" id="ARBA00022598"/>
    </source>
</evidence>
<keyword evidence="6" id="KW-0808">Transferase</keyword>
<sequence length="913" mass="96840">MSIKNLAPLFHPRSIAIIGASNRAGAIGTKILQNVIDGGFVGEVWPVNPKYHQILQLQCYARVSELPAAPDIAVVATPAPTVPFILRELGEKGTKIAVVASAGLTAENGLREAALAAGKPYGLRIFGPNVVGLILPGAKLNASFVLTGASHGKIGLLSQSGAIVSSLLDWASERAIGFSQVLSLGDMIDVDIGDGIDLLAADHETSAIVMYLESIVNPRKFIAAARAAGRLKPLIAIVPGRHKAAAKAAATHTGALTGEPRIIDAILKRAGIIRVTVLSELFAAAEITAKVPPLTSARVGIVTNGGGAGVLAVDGLLDRGEVLASLAEHTIASLDSLFPNGWSKSNPVDVLGDASPDRIAEAIRAVALDPAVDVVLALYCPVQAAPPSEVASAIISTVQAPNWPQKRLLSCLLGGRASREGRQMLRNAGIPDYGLPDDAITALHVLGQWGRRQEQLTHVATTAELPFDRNGAMCVFEQVAKQSRKMLTEVEAKAILGFYKIPVAECAVAKTIGSVDQLAAALLRRHPSIVVKLLSRSITHKSDIGGVMLDITTRAGARRAARAIAASAAAAGLTDQVDGYVLQPMIKIDAGVELFAGLSADKIFGPTIAVGAGGIAVEQMDDIAVGLPPLDDGLAVELINATRIERLLHGFRHVQPANLDAVKNVLLALSQMAIDFPFVRAIDINPLSVGHRTVVAIDARIEIDPSRLHDAVPNRSLVIKPYPSEWIRQITVSGQDFIFRPIRPMDAKAYTAMLGLTASEDLRMRFFGQAKLSQATIVRMTHIDYEREMAFIAIDRRGEIVGVARLVIDVGREWGDFGLLVRSDRQHRGLGTALLRQLLEFAGAEGLQEVRGLVLAQNYKMLGLCRKEGFKIVTSPDDTASLQVRLRLSGYCPSTSKAALSPLETIDAASVPS</sequence>
<organism evidence="6 7">
    <name type="scientific">Rhizobium paranaense</name>
    <dbReference type="NCBI Taxonomy" id="1650438"/>
    <lineage>
        <taxon>Bacteria</taxon>
        <taxon>Pseudomonadati</taxon>
        <taxon>Pseudomonadota</taxon>
        <taxon>Alphaproteobacteria</taxon>
        <taxon>Hyphomicrobiales</taxon>
        <taxon>Rhizobiaceae</taxon>
        <taxon>Rhizobium/Agrobacterium group</taxon>
        <taxon>Rhizobium</taxon>
    </lineage>
</organism>
<dbReference type="Pfam" id="PF00583">
    <property type="entry name" value="Acetyltransf_1"/>
    <property type="match status" value="1"/>
</dbReference>
<dbReference type="SUPFAM" id="SSF55729">
    <property type="entry name" value="Acyl-CoA N-acyltransferases (Nat)"/>
    <property type="match status" value="1"/>
</dbReference>
<dbReference type="InterPro" id="IPR032875">
    <property type="entry name" value="Succ_CoA_lig_flav_dom"/>
</dbReference>
<dbReference type="RefSeq" id="WP_183939395.1">
    <property type="nucleotide sequence ID" value="NZ_JACHBI010000010.1"/>
</dbReference>
<evidence type="ECO:0000256" key="1">
    <source>
        <dbReference type="ARBA" id="ARBA00022532"/>
    </source>
</evidence>
<keyword evidence="2" id="KW-0436">Ligase</keyword>
<dbReference type="PANTHER" id="PTHR43334:SF1">
    <property type="entry name" value="3-HYDROXYPROPIONATE--COA LIGASE [ADP-FORMING]"/>
    <property type="match status" value="1"/>
</dbReference>
<dbReference type="SUPFAM" id="SSF51735">
    <property type="entry name" value="NAD(P)-binding Rossmann-fold domains"/>
    <property type="match status" value="1"/>
</dbReference>
<dbReference type="GO" id="GO:0043758">
    <property type="term" value="F:acetate-CoA ligase (ADP-forming) activity"/>
    <property type="evidence" value="ECO:0007669"/>
    <property type="project" value="InterPro"/>
</dbReference>
<dbReference type="Gene3D" id="3.30.470.20">
    <property type="entry name" value="ATP-grasp fold, B domain"/>
    <property type="match status" value="1"/>
</dbReference>
<dbReference type="AlphaFoldDB" id="A0A7W9D324"/>
<dbReference type="Gene3D" id="3.40.630.30">
    <property type="match status" value="1"/>
</dbReference>
<evidence type="ECO:0000313" key="7">
    <source>
        <dbReference type="Proteomes" id="UP000549882"/>
    </source>
</evidence>
<accession>A0A7W9D324</accession>
<dbReference type="Proteomes" id="UP000549882">
    <property type="component" value="Unassembled WGS sequence"/>
</dbReference>
<dbReference type="InterPro" id="IPR043938">
    <property type="entry name" value="Ligase_CoA_dom"/>
</dbReference>
<dbReference type="CDD" id="cd04301">
    <property type="entry name" value="NAT_SF"/>
    <property type="match status" value="1"/>
</dbReference>
<reference evidence="6 7" key="1">
    <citation type="submission" date="2020-08" db="EMBL/GenBank/DDBJ databases">
        <title>Genomic Encyclopedia of Type Strains, Phase IV (KMG-V): Genome sequencing to study the core and pangenomes of soil and plant-associated prokaryotes.</title>
        <authorList>
            <person name="Whitman W."/>
        </authorList>
    </citation>
    <scope>NUCLEOTIDE SEQUENCE [LARGE SCALE GENOMIC DNA]</scope>
    <source>
        <strain evidence="6 7">SEMIA 4064</strain>
    </source>
</reference>
<dbReference type="EMBL" id="JACHBI010000010">
    <property type="protein sequence ID" value="MBB5575927.1"/>
    <property type="molecule type" value="Genomic_DNA"/>
</dbReference>
<dbReference type="Pfam" id="PF13380">
    <property type="entry name" value="CoA_binding_2"/>
    <property type="match status" value="1"/>
</dbReference>
<keyword evidence="1" id="KW-0816">Tricarboxylic acid cycle</keyword>
<feature type="domain" description="N-acetyltransferase" evidence="5">
    <location>
        <begin position="737"/>
        <end position="907"/>
    </location>
</feature>
<dbReference type="InterPro" id="IPR036291">
    <property type="entry name" value="NAD(P)-bd_dom_sf"/>
</dbReference>
<protein>
    <submittedName>
        <fullName evidence="6">Acetyltransferase</fullName>
    </submittedName>
</protein>
<dbReference type="GO" id="GO:0016747">
    <property type="term" value="F:acyltransferase activity, transferring groups other than amino-acyl groups"/>
    <property type="evidence" value="ECO:0007669"/>
    <property type="project" value="InterPro"/>
</dbReference>
<dbReference type="InterPro" id="IPR016102">
    <property type="entry name" value="Succinyl-CoA_synth-like"/>
</dbReference>
<name>A0A7W9D324_9HYPH</name>
<dbReference type="Gene3D" id="3.40.50.261">
    <property type="entry name" value="Succinyl-CoA synthetase domains"/>
    <property type="match status" value="2"/>
</dbReference>
<gene>
    <name evidence="6" type="ORF">GGD50_004562</name>
</gene>